<evidence type="ECO:0000256" key="1">
    <source>
        <dbReference type="ARBA" id="ARBA00004370"/>
    </source>
</evidence>
<keyword evidence="5" id="KW-0067">ATP-binding</keyword>
<reference evidence="11 12" key="1">
    <citation type="submission" date="2019-05" db="EMBL/GenBank/DDBJ databases">
        <title>We sequenced the genome of Paenibacillus hemerocallicola KCTC 33185 for further insight into its adaptation and study the phylogeny of Paenibacillus.</title>
        <authorList>
            <person name="Narsing Rao M.P."/>
        </authorList>
    </citation>
    <scope>NUCLEOTIDE SEQUENCE [LARGE SCALE GENOMIC DNA]</scope>
    <source>
        <strain evidence="11 12">KCTC 33185</strain>
    </source>
</reference>
<evidence type="ECO:0000313" key="12">
    <source>
        <dbReference type="Proteomes" id="UP000307943"/>
    </source>
</evidence>
<keyword evidence="9" id="KW-0139">CF(1)</keyword>
<evidence type="ECO:0000256" key="7">
    <source>
        <dbReference type="ARBA" id="ARBA00023065"/>
    </source>
</evidence>
<dbReference type="SUPFAM" id="SSF47917">
    <property type="entry name" value="C-terminal domain of alpha and beta subunits of F1 ATP synthase"/>
    <property type="match status" value="1"/>
</dbReference>
<dbReference type="AlphaFoldDB" id="A0A5C4T0J3"/>
<evidence type="ECO:0000256" key="9">
    <source>
        <dbReference type="ARBA" id="ARBA00023196"/>
    </source>
</evidence>
<keyword evidence="10" id="KW-0066">ATP synthesis</keyword>
<sequence>MNDELHLNVSLLRRRVPNLTTAARAAGLRPATVSNLCTGKIPVGRAEVRTLAILASLANCSIDELIIRGSGASMIETGIKVLDLLAPVVRGGTVGLVARHGVGQLVMLAELFHRVKQRGYKTILWEPQYDAGDKYNIKKGMEDVLPQADFICKSLDEVSEQISLLGTECDVILGADREIVISGELLALRERLQEAGVRPLTVALVDTRFNAPDEEVPYGPLDTLLRFDVDLASRKFFPAVDPLASTSTVLEGAQLEATHLMIQQRAKKLLRRYRELRFLVDKQGVEKIPETDVQTYYRGERLEAFLTQPFYTAEPYTKKPGEWLTLQGTLDSVRRIMDGAVDDLEPDQLMYVGSLMKN</sequence>
<keyword evidence="6" id="KW-1278">Translocase</keyword>
<dbReference type="Gene3D" id="1.10.1140.10">
    <property type="entry name" value="Bovine Mitochondrial F1-atpase, Atp Synthase Beta Chain, Chain D, domain 3"/>
    <property type="match status" value="1"/>
</dbReference>
<evidence type="ECO:0000256" key="4">
    <source>
        <dbReference type="ARBA" id="ARBA00022741"/>
    </source>
</evidence>
<protein>
    <submittedName>
        <fullName evidence="11">Uncharacterized protein</fullName>
    </submittedName>
</protein>
<proteinExistence type="inferred from homology"/>
<dbReference type="OrthoDB" id="2447669at2"/>
<dbReference type="PANTHER" id="PTHR15184">
    <property type="entry name" value="ATP SYNTHASE"/>
    <property type="match status" value="1"/>
</dbReference>
<dbReference type="GO" id="GO:0045259">
    <property type="term" value="C:proton-transporting ATP synthase complex"/>
    <property type="evidence" value="ECO:0007669"/>
    <property type="project" value="UniProtKB-KW"/>
</dbReference>
<comment type="caution">
    <text evidence="11">The sequence shown here is derived from an EMBL/GenBank/DDBJ whole genome shotgun (WGS) entry which is preliminary data.</text>
</comment>
<dbReference type="GO" id="GO:0005524">
    <property type="term" value="F:ATP binding"/>
    <property type="evidence" value="ECO:0007669"/>
    <property type="project" value="UniProtKB-KW"/>
</dbReference>
<comment type="similarity">
    <text evidence="2">Belongs to the ATPase alpha/beta chains family.</text>
</comment>
<comment type="subcellular location">
    <subcellularLocation>
        <location evidence="1">Membrane</location>
    </subcellularLocation>
</comment>
<evidence type="ECO:0000256" key="2">
    <source>
        <dbReference type="ARBA" id="ARBA00008936"/>
    </source>
</evidence>
<dbReference type="InterPro" id="IPR024034">
    <property type="entry name" value="ATPase_F1/V1_b/a_C"/>
</dbReference>
<evidence type="ECO:0000313" key="11">
    <source>
        <dbReference type="EMBL" id="TNJ62602.1"/>
    </source>
</evidence>
<evidence type="ECO:0000256" key="3">
    <source>
        <dbReference type="ARBA" id="ARBA00022448"/>
    </source>
</evidence>
<dbReference type="GO" id="GO:0046933">
    <property type="term" value="F:proton-transporting ATP synthase activity, rotational mechanism"/>
    <property type="evidence" value="ECO:0007669"/>
    <property type="project" value="TreeGrafter"/>
</dbReference>
<keyword evidence="7" id="KW-0406">Ion transport</keyword>
<dbReference type="Proteomes" id="UP000307943">
    <property type="component" value="Unassembled WGS sequence"/>
</dbReference>
<evidence type="ECO:0000256" key="6">
    <source>
        <dbReference type="ARBA" id="ARBA00022967"/>
    </source>
</evidence>
<keyword evidence="4" id="KW-0547">Nucleotide-binding</keyword>
<keyword evidence="12" id="KW-1185">Reference proteome</keyword>
<evidence type="ECO:0000256" key="5">
    <source>
        <dbReference type="ARBA" id="ARBA00022840"/>
    </source>
</evidence>
<dbReference type="InterPro" id="IPR027417">
    <property type="entry name" value="P-loop_NTPase"/>
</dbReference>
<dbReference type="EMBL" id="VDCQ01000056">
    <property type="protein sequence ID" value="TNJ62602.1"/>
    <property type="molecule type" value="Genomic_DNA"/>
</dbReference>
<dbReference type="RefSeq" id="WP_139605896.1">
    <property type="nucleotide sequence ID" value="NZ_VDCQ01000056.1"/>
</dbReference>
<dbReference type="InterPro" id="IPR050053">
    <property type="entry name" value="ATPase_alpha/beta_chains"/>
</dbReference>
<evidence type="ECO:0000256" key="10">
    <source>
        <dbReference type="ARBA" id="ARBA00023310"/>
    </source>
</evidence>
<gene>
    <name evidence="11" type="ORF">FE784_29740</name>
</gene>
<dbReference type="InterPro" id="IPR020003">
    <property type="entry name" value="ATPase_a/bsu_AS"/>
</dbReference>
<keyword evidence="3" id="KW-0813">Transport</keyword>
<dbReference type="Gene3D" id="3.40.50.300">
    <property type="entry name" value="P-loop containing nucleotide triphosphate hydrolases"/>
    <property type="match status" value="1"/>
</dbReference>
<dbReference type="SUPFAM" id="SSF52540">
    <property type="entry name" value="P-loop containing nucleoside triphosphate hydrolases"/>
    <property type="match status" value="1"/>
</dbReference>
<dbReference type="PANTHER" id="PTHR15184:SF71">
    <property type="entry name" value="ATP SYNTHASE SUBUNIT BETA, MITOCHONDRIAL"/>
    <property type="match status" value="1"/>
</dbReference>
<accession>A0A5C4T0J3</accession>
<evidence type="ECO:0000256" key="8">
    <source>
        <dbReference type="ARBA" id="ARBA00023136"/>
    </source>
</evidence>
<dbReference type="PROSITE" id="PS00152">
    <property type="entry name" value="ATPASE_ALPHA_BETA"/>
    <property type="match status" value="1"/>
</dbReference>
<name>A0A5C4T0J3_9BACL</name>
<organism evidence="11 12">
    <name type="scientific">Paenibacillus hemerocallicola</name>
    <dbReference type="NCBI Taxonomy" id="1172614"/>
    <lineage>
        <taxon>Bacteria</taxon>
        <taxon>Bacillati</taxon>
        <taxon>Bacillota</taxon>
        <taxon>Bacilli</taxon>
        <taxon>Bacillales</taxon>
        <taxon>Paenibacillaceae</taxon>
        <taxon>Paenibacillus</taxon>
    </lineage>
</organism>
<keyword evidence="8" id="KW-0472">Membrane</keyword>